<protein>
    <submittedName>
        <fullName evidence="2">DUF1311 domain-containing protein</fullName>
    </submittedName>
</protein>
<accession>A0ABX9KJK2</accession>
<dbReference type="Proteomes" id="UP000263486">
    <property type="component" value="Unassembled WGS sequence"/>
</dbReference>
<feature type="domain" description="Lysozyme inhibitor LprI-like N-terminal" evidence="1">
    <location>
        <begin position="239"/>
        <end position="332"/>
    </location>
</feature>
<keyword evidence="3" id="KW-1185">Reference proteome</keyword>
<dbReference type="InterPro" id="IPR009739">
    <property type="entry name" value="LprI-like_N"/>
</dbReference>
<evidence type="ECO:0000313" key="2">
    <source>
        <dbReference type="EMBL" id="REI42373.1"/>
    </source>
</evidence>
<organism evidence="2 3">
    <name type="scientific">Psychrilyobacter piezotolerans</name>
    <dbReference type="NCBI Taxonomy" id="2293438"/>
    <lineage>
        <taxon>Bacteria</taxon>
        <taxon>Fusobacteriati</taxon>
        <taxon>Fusobacteriota</taxon>
        <taxon>Fusobacteriia</taxon>
        <taxon>Fusobacteriales</taxon>
        <taxon>Fusobacteriaceae</taxon>
        <taxon>Psychrilyobacter</taxon>
    </lineage>
</organism>
<sequence>MAFLEKQKTDIVKIKENKDVIQIREIKERNIFNKFDSEISFRLRNIKNLLDEANKLTEKEELLRYIPVSLIALIEGSIRLCIKELIDCNEEYFYRSEKLITKKLDFSILGSLNSKKITTGEFISHLVSINRIGDIDNIFTSLLGEKFFLTLKEVKNNYKMNFSVEEDESLVPDSPIIKDFSKVKSDISKCFDLRHILAHEIASNLKLSYIELVDIFQSVSLFLKGTVEIILNITAPSLKYTQFEMNKKSKNDLDLMEEIMNVTINEILNEFKDSCPDDYEAKKKFLYTQTKWKEYALNASKLEALKYKGGSIQPMIYAIEMASRTRKRIEELEKYKND</sequence>
<dbReference type="RefSeq" id="WP_114641414.1">
    <property type="nucleotide sequence ID" value="NZ_JAACIO010000004.1"/>
</dbReference>
<comment type="caution">
    <text evidence="2">The sequence shown here is derived from an EMBL/GenBank/DDBJ whole genome shotgun (WGS) entry which is preliminary data.</text>
</comment>
<dbReference type="Pfam" id="PF07007">
    <property type="entry name" value="LprI"/>
    <property type="match status" value="1"/>
</dbReference>
<evidence type="ECO:0000259" key="1">
    <source>
        <dbReference type="Pfam" id="PF07007"/>
    </source>
</evidence>
<reference evidence="2 3" key="1">
    <citation type="submission" date="2018-08" db="EMBL/GenBank/DDBJ databases">
        <title>Draft genome sequence of Psychrilyobacter sp. strain SD5 isolated from Black Sea water.</title>
        <authorList>
            <person name="Yadav S."/>
            <person name="Villanueva L."/>
            <person name="Damste J.S.S."/>
        </authorList>
    </citation>
    <scope>NUCLEOTIDE SEQUENCE [LARGE SCALE GENOMIC DNA]</scope>
    <source>
        <strain evidence="2 3">SD5</strain>
    </source>
</reference>
<dbReference type="Gene3D" id="1.20.1270.180">
    <property type="match status" value="1"/>
</dbReference>
<gene>
    <name evidence="2" type="ORF">DYH56_03200</name>
</gene>
<evidence type="ECO:0000313" key="3">
    <source>
        <dbReference type="Proteomes" id="UP000263486"/>
    </source>
</evidence>
<proteinExistence type="predicted"/>
<name>A0ABX9KJK2_9FUSO</name>
<dbReference type="EMBL" id="QUAJ01000004">
    <property type="protein sequence ID" value="REI42373.1"/>
    <property type="molecule type" value="Genomic_DNA"/>
</dbReference>